<dbReference type="InterPro" id="IPR052030">
    <property type="entry name" value="Peptidase_M20/M20A_hydrolases"/>
</dbReference>
<dbReference type="GO" id="GO:0046872">
    <property type="term" value="F:metal ion binding"/>
    <property type="evidence" value="ECO:0007669"/>
    <property type="project" value="UniProtKB-KW"/>
</dbReference>
<dbReference type="PIRSF" id="PIRSF005962">
    <property type="entry name" value="Pept_M20D_amidohydro"/>
    <property type="match status" value="1"/>
</dbReference>
<accession>A0A1G8WGR5</accession>
<dbReference type="SUPFAM" id="SSF53187">
    <property type="entry name" value="Zn-dependent exopeptidases"/>
    <property type="match status" value="1"/>
</dbReference>
<dbReference type="Pfam" id="PF01546">
    <property type="entry name" value="Peptidase_M20"/>
    <property type="match status" value="1"/>
</dbReference>
<keyword evidence="1" id="KW-0479">Metal-binding</keyword>
<evidence type="ECO:0000313" key="3">
    <source>
        <dbReference type="EMBL" id="SDJ77472.1"/>
    </source>
</evidence>
<dbReference type="InterPro" id="IPR011650">
    <property type="entry name" value="Peptidase_M20_dimer"/>
</dbReference>
<reference evidence="3 4" key="1">
    <citation type="submission" date="2016-10" db="EMBL/GenBank/DDBJ databases">
        <authorList>
            <person name="de Groot N.N."/>
        </authorList>
    </citation>
    <scope>NUCLEOTIDE SEQUENCE [LARGE SCALE GENOMIC DNA]</scope>
    <source>
        <strain evidence="3 4">IBRC-M10015</strain>
    </source>
</reference>
<dbReference type="OrthoDB" id="247417at2157"/>
<dbReference type="Pfam" id="PF07687">
    <property type="entry name" value="M20_dimer"/>
    <property type="match status" value="1"/>
</dbReference>
<feature type="domain" description="Peptidase M20 dimerisation" evidence="2">
    <location>
        <begin position="225"/>
        <end position="315"/>
    </location>
</feature>
<dbReference type="PANTHER" id="PTHR30575:SF3">
    <property type="entry name" value="PEPTIDASE M20 DIMERISATION DOMAIN-CONTAINING PROTEIN"/>
    <property type="match status" value="1"/>
</dbReference>
<dbReference type="AlphaFoldDB" id="A0A1G8WGR5"/>
<dbReference type="SUPFAM" id="SSF55031">
    <property type="entry name" value="Bacterial exopeptidase dimerisation domain"/>
    <property type="match status" value="1"/>
</dbReference>
<feature type="binding site" evidence="1">
    <location>
        <position position="201"/>
    </location>
    <ligand>
        <name>Mn(2+)</name>
        <dbReference type="ChEBI" id="CHEBI:29035"/>
        <label>2</label>
    </ligand>
</feature>
<dbReference type="STRING" id="890420.SAMN05216226_10917"/>
<feature type="binding site" evidence="1">
    <location>
        <position position="143"/>
    </location>
    <ligand>
        <name>Mn(2+)</name>
        <dbReference type="ChEBI" id="CHEBI:29035"/>
        <label>2</label>
    </ligand>
</feature>
<dbReference type="InterPro" id="IPR017439">
    <property type="entry name" value="Amidohydrolase"/>
</dbReference>
<feature type="binding site" evidence="1">
    <location>
        <position position="145"/>
    </location>
    <ligand>
        <name>Mn(2+)</name>
        <dbReference type="ChEBI" id="CHEBI:29035"/>
        <label>2</label>
    </ligand>
</feature>
<keyword evidence="4" id="KW-1185">Reference proteome</keyword>
<dbReference type="NCBIfam" id="TIGR01891">
    <property type="entry name" value="amidohydrolases"/>
    <property type="match status" value="1"/>
</dbReference>
<dbReference type="EMBL" id="FNFC01000009">
    <property type="protein sequence ID" value="SDJ77472.1"/>
    <property type="molecule type" value="Genomic_DNA"/>
</dbReference>
<evidence type="ECO:0000313" key="4">
    <source>
        <dbReference type="Proteomes" id="UP000198856"/>
    </source>
</evidence>
<protein>
    <submittedName>
        <fullName evidence="3">Aminobenzoyl-glutamate utilization protein A</fullName>
    </submittedName>
</protein>
<proteinExistence type="predicted"/>
<keyword evidence="1" id="KW-0464">Manganese</keyword>
<evidence type="ECO:0000259" key="2">
    <source>
        <dbReference type="Pfam" id="PF07687"/>
    </source>
</evidence>
<name>A0A1G8WGR5_9EURY</name>
<comment type="cofactor">
    <cofactor evidence="1">
        <name>Mn(2+)</name>
        <dbReference type="ChEBI" id="CHEBI:29035"/>
    </cofactor>
    <text evidence="1">The Mn(2+) ion enhances activity.</text>
</comment>
<dbReference type="Gene3D" id="3.40.630.10">
    <property type="entry name" value="Zn peptidases"/>
    <property type="match status" value="2"/>
</dbReference>
<dbReference type="InterPro" id="IPR002933">
    <property type="entry name" value="Peptidase_M20"/>
</dbReference>
<dbReference type="InterPro" id="IPR036264">
    <property type="entry name" value="Bact_exopeptidase_dim_dom"/>
</dbReference>
<feature type="binding site" evidence="1">
    <location>
        <position position="397"/>
    </location>
    <ligand>
        <name>Mn(2+)</name>
        <dbReference type="ChEBI" id="CHEBI:29035"/>
        <label>1</label>
    </ligand>
</feature>
<dbReference type="PANTHER" id="PTHR30575">
    <property type="entry name" value="PEPTIDASE M20"/>
    <property type="match status" value="1"/>
</dbReference>
<dbReference type="GO" id="GO:0016805">
    <property type="term" value="F:dipeptidase activity"/>
    <property type="evidence" value="ECO:0007669"/>
    <property type="project" value="TreeGrafter"/>
</dbReference>
<sequence length="429" mass="45066">MGDVTDTDWLVSLRRELHRRPEPAWCEFYTTARIVEELQALGVDDITLGPEILTEGERQGVPDRETRDAWLDRARETEVDDAVLDELAGGYTGAIATIEGGDGPTVALRVDIDGLPQREADGPGHQPAEEGFRSVHEGYMHACGHDAHATFGLGVVRAFADADFDGTLKVIFQPAEEVVGGGRPIARSGHLDDVDTLLAVHIGLDNPTGTVVAGMGGFYAVSHLEATFTGESAHAGARPNAGANAVQAMATAIQNLYGIARHGDGATRVNAGEVAGGTASNIIAEDAYIEGEVRGETTDLMNYTRDRAEQVIESAAAMHDCTVDIERGSEAPSAESDDAVADVVADVAADHGGVTHVAPTGELGASEDATYLMNRVQDTGGLASFVGIGTNHPGGHHTATFDVDERSLGVGVDVLTGTIEDLFRDEHDA</sequence>
<dbReference type="RefSeq" id="WP_092702595.1">
    <property type="nucleotide sequence ID" value="NZ_FNFC01000009.1"/>
</dbReference>
<dbReference type="GO" id="GO:0046657">
    <property type="term" value="P:folic acid catabolic process"/>
    <property type="evidence" value="ECO:0007669"/>
    <property type="project" value="TreeGrafter"/>
</dbReference>
<organism evidence="3 4">
    <name type="scientific">Halovenus aranensis</name>
    <dbReference type="NCBI Taxonomy" id="890420"/>
    <lineage>
        <taxon>Archaea</taxon>
        <taxon>Methanobacteriati</taxon>
        <taxon>Methanobacteriota</taxon>
        <taxon>Stenosarchaea group</taxon>
        <taxon>Halobacteria</taxon>
        <taxon>Halobacteriales</taxon>
        <taxon>Haloarculaceae</taxon>
        <taxon>Halovenus</taxon>
    </lineage>
</organism>
<dbReference type="GO" id="GO:0005737">
    <property type="term" value="C:cytoplasm"/>
    <property type="evidence" value="ECO:0007669"/>
    <property type="project" value="TreeGrafter"/>
</dbReference>
<gene>
    <name evidence="3" type="ORF">SAMN05216226_10917</name>
</gene>
<dbReference type="Proteomes" id="UP000198856">
    <property type="component" value="Unassembled WGS sequence"/>
</dbReference>
<evidence type="ECO:0000256" key="1">
    <source>
        <dbReference type="PIRSR" id="PIRSR005962-1"/>
    </source>
</evidence>
<feature type="binding site" evidence="1">
    <location>
        <position position="177"/>
    </location>
    <ligand>
        <name>Mn(2+)</name>
        <dbReference type="ChEBI" id="CHEBI:29035"/>
        <label>2</label>
    </ligand>
</feature>
<dbReference type="GO" id="GO:0071713">
    <property type="term" value="F:para-aminobenzoyl-glutamate hydrolase activity"/>
    <property type="evidence" value="ECO:0007669"/>
    <property type="project" value="TreeGrafter"/>
</dbReference>